<reference evidence="4 5" key="1">
    <citation type="submission" date="2006-10" db="EMBL/GenBank/DDBJ databases">
        <title>The Genome Sequence of Batrachochytrium dendrobatidis JEL423.</title>
        <authorList>
            <consortium name="The Broad Institute Genome Sequencing Platform"/>
            <person name="Birren B."/>
            <person name="Lander E."/>
            <person name="Galagan J."/>
            <person name="Cuomo C."/>
            <person name="Devon K."/>
            <person name="Jaffe D."/>
            <person name="Butler J."/>
            <person name="Alvarez P."/>
            <person name="Gnerre S."/>
            <person name="Grabherr M."/>
            <person name="Kleber M."/>
            <person name="Mauceli E."/>
            <person name="Brockman W."/>
            <person name="Young S."/>
            <person name="LaButti K."/>
            <person name="Sykes S."/>
            <person name="DeCaprio D."/>
            <person name="Crawford M."/>
            <person name="Koehrsen M."/>
            <person name="Engels R."/>
            <person name="Montgomery P."/>
            <person name="Pearson M."/>
            <person name="Howarth C."/>
            <person name="Larson L."/>
            <person name="White J."/>
            <person name="O'Leary S."/>
            <person name="Kodira C."/>
            <person name="Zeng Q."/>
            <person name="Yandava C."/>
            <person name="Alvarado L."/>
            <person name="Longcore J."/>
            <person name="James T."/>
        </authorList>
    </citation>
    <scope>NUCLEOTIDE SEQUENCE [LARGE SCALE GENOMIC DNA]</scope>
    <source>
        <strain evidence="4 5">JEL423</strain>
    </source>
</reference>
<feature type="compositionally biased region" description="Low complexity" evidence="2">
    <location>
        <begin position="1791"/>
        <end position="1800"/>
    </location>
</feature>
<feature type="domain" description="GRIP" evidence="3">
    <location>
        <begin position="1823"/>
        <end position="1871"/>
    </location>
</feature>
<evidence type="ECO:0000313" key="5">
    <source>
        <dbReference type="Proteomes" id="UP000077115"/>
    </source>
</evidence>
<feature type="compositionally biased region" description="Basic and acidic residues" evidence="2">
    <location>
        <begin position="584"/>
        <end position="597"/>
    </location>
</feature>
<dbReference type="STRING" id="403673.A0A177WM90"/>
<evidence type="ECO:0000256" key="2">
    <source>
        <dbReference type="SAM" id="MobiDB-lite"/>
    </source>
</evidence>
<sequence length="1872" mass="209444">MDKDARITTPRHSPEAGHSSSLFTGLQSHFGKAFAASRDAVGTLQTSLASSSLIPSNHPVAKLSETTSGRSSLEKNLIFDASSSNAFVPVTLESVHTQSTINGLQSDPPSAHNSFDMAGNTLRLNPIDNSPIRSLFGSYSSNTDITASLSTKLPMDLLTGDENLPFGTQSPAIPYSLASSLTASPERMKTTTAPPNSAGGFSTIPLDLPLLSQPAQPSLSTTTISTTVSETGLGLTPEEIQEKLDRLKKFESRFTDLAKAYKALKSKQQQLETIIINHTSVKSFTKPDDFVNLETYLKDAFLNQDAGSEVTKLIEKLQQLKQSHNDESRTHADMYGSMQARLVEREEEINRLKHKLHKLEGSNAPSEGASTPFSDHTGTSTPSHQNGPSSLHTTSMDSLSLKLKIRELTTSLQKTTEQRNKALQHIKNIEKDATPTTAVRLSFDDRMGSNHALDTLASTGSMENIAFTAPTSPNGNSAEMSLNIRIHELESQNQEWQAKYEKANNAQLAIQSLVAALREDNDRSIDRVSELEETQTTLERTVKELRSQYKSLNDEFTGLAEESENLRSQVKELSKSGGSQKSTEQVRQENRERSAGLEARLRTVQQKLSKAESKCLSLEEELEQRNAELKMLEQETLDLRQTDTLASTKSEASQEIEHLTKKLALLQQKLDSLQSEKILIFKKHHTIVEALKVDIFSVKTDHIKAKSHIQETMVQIHNIVHQFKSQIASAKSETVQVSDKVLALESEKNTLQEQLALLRKETERLADELAAKSTLSSSLESQIVNHHSEKEELLHSHSDTLAVLRSQITDLNLSIQKKETDIENLNETILKQSIQLEQSSQHNETLKNGAATLLEEQLDNADTLINTSAQKAQFLETDLRDLTGQFTEVQQMINDACSNTTNQQGNMMAKLTEMKASMEPIKSHVEQLVHDLHASNQAYKSLSELIDSERCQHNLHIENLITQIKDLNKLELGAAEDADKVVVDTARLVDLEAQLREACATKELIASRHETPESKRPESELAECGTDKHGITLDFQTQTAQMEVLEKCILDMTKGHEAMQQQCQKVTKLANAFSSRINDLQTETTSDEATKAQLQRLADGFKAKARDTLVQNKNLQKQLDQINIELTSAHGNADQLKSEYHTVKQQLQETSDSNTSLQKQLQKAQAELSTLDTAKTIAKSCLEALKPDSNTENDTLESVFTNLKTEVDQIRTDKHSLTLKVAKLELAKQELNEQQLHLANLQQEHTEAKINIAELESKLLTASDAKQRHETHLDKDLAAATDTAAHLQKSIDSLQNQIAEKDSSIQNLTEQLSLINQRFVESEKKASQLESIEAKLAESLTNIIHKNTQLEAIQEQLAQCRKSLKEEEEKKSKSIQLLRNSKTRILKLESDLKAEAEKVQAALQKVTDAHSQREQELQEKETQKSALSRQIEDLEARLRQQHEQLGEVDSVHQVLADERSNFERQMSRLKLAESHAKDETSKADERVRAVRAEMDALRDSYSQLEQDLQAWTMQSQDYETNIENLNAELETSRRLFQTKSIENDQMKIRISELETNLFDSSQMSLKTREDYQQMQRDAKDAQREVSERTKEIRRLEQSIVEIKSNFSAAIEAADQRTLTFHEKLKEYESIKSLLEEAMRRESDITSELNQSNLKLAECRGELEALEAAQKQLTADREVELAAWKMKEVQFKNLNKSLKDEVRKLSRNSLVTNSSSNDSSPRLSAVDTDTLSGRRPSLTLSSGQLSPPANSSMPLYNSSMSKSSLLGPLRSQLTAQSSSTSINHISDQPTISSPHSSALSSLMQQPQQASHTSFQQHRTSRDSVDLPDPNPEYLKHVILKFLESKDKRGQLLSVIGMLLKFTPDELKRAQRIS</sequence>
<evidence type="ECO:0000313" key="4">
    <source>
        <dbReference type="EMBL" id="OAJ40501.1"/>
    </source>
</evidence>
<feature type="coiled-coil region" evidence="1">
    <location>
        <begin position="1214"/>
        <end position="1325"/>
    </location>
</feature>
<dbReference type="GO" id="GO:0000793">
    <property type="term" value="C:condensed chromosome"/>
    <property type="evidence" value="ECO:0007669"/>
    <property type="project" value="TreeGrafter"/>
</dbReference>
<feature type="compositionally biased region" description="Low complexity" evidence="2">
    <location>
        <begin position="1708"/>
        <end position="1723"/>
    </location>
</feature>
<feature type="compositionally biased region" description="Basic and acidic residues" evidence="2">
    <location>
        <begin position="1407"/>
        <end position="1423"/>
    </location>
</feature>
<feature type="compositionally biased region" description="Polar residues" evidence="2">
    <location>
        <begin position="1801"/>
        <end position="1816"/>
    </location>
</feature>
<dbReference type="InterPro" id="IPR000237">
    <property type="entry name" value="GRIP_dom"/>
</dbReference>
<dbReference type="OrthoDB" id="1926336at2759"/>
<gene>
    <name evidence="4" type="ORF">BDEG_24227</name>
</gene>
<feature type="coiled-coil region" evidence="1">
    <location>
        <begin position="1648"/>
        <end position="1707"/>
    </location>
</feature>
<dbReference type="EMBL" id="DS022304">
    <property type="protein sequence ID" value="OAJ40501.1"/>
    <property type="molecule type" value="Genomic_DNA"/>
</dbReference>
<dbReference type="GO" id="GO:0003682">
    <property type="term" value="F:chromatin binding"/>
    <property type="evidence" value="ECO:0007669"/>
    <property type="project" value="TreeGrafter"/>
</dbReference>
<feature type="coiled-coil region" evidence="1">
    <location>
        <begin position="1564"/>
        <end position="1605"/>
    </location>
</feature>
<dbReference type="Pfam" id="PF01465">
    <property type="entry name" value="GRIP"/>
    <property type="match status" value="1"/>
</dbReference>
<feature type="compositionally biased region" description="Polar residues" evidence="2">
    <location>
        <begin position="1737"/>
        <end position="1763"/>
    </location>
</feature>
<reference evidence="4 5" key="2">
    <citation type="submission" date="2016-05" db="EMBL/GenBank/DDBJ databases">
        <title>Lineage-specific infection strategies underlie the spectrum of fungal disease in amphibians.</title>
        <authorList>
            <person name="Cuomo C.A."/>
            <person name="Farrer R.A."/>
            <person name="James T."/>
            <person name="Longcore J."/>
            <person name="Birren B."/>
        </authorList>
    </citation>
    <scope>NUCLEOTIDE SEQUENCE [LARGE SCALE GENOMIC DNA]</scope>
    <source>
        <strain evidence="4 5">JEL423</strain>
    </source>
</reference>
<feature type="coiled-coil region" evidence="1">
    <location>
        <begin position="1487"/>
        <end position="1535"/>
    </location>
</feature>
<feature type="region of interest" description="Disordered" evidence="2">
    <location>
        <begin position="567"/>
        <end position="597"/>
    </location>
</feature>
<name>A0A177WM90_BATDL</name>
<feature type="compositionally biased region" description="Polar residues" evidence="2">
    <location>
        <begin position="1770"/>
        <end position="1790"/>
    </location>
</feature>
<feature type="region of interest" description="Disordered" evidence="2">
    <location>
        <begin position="1405"/>
        <end position="1428"/>
    </location>
</feature>
<feature type="region of interest" description="Disordered" evidence="2">
    <location>
        <begin position="356"/>
        <end position="396"/>
    </location>
</feature>
<dbReference type="SMART" id="SM00755">
    <property type="entry name" value="Grip"/>
    <property type="match status" value="1"/>
</dbReference>
<dbReference type="SUPFAM" id="SSF57997">
    <property type="entry name" value="Tropomyosin"/>
    <property type="match status" value="1"/>
</dbReference>
<dbReference type="Proteomes" id="UP000077115">
    <property type="component" value="Unassembled WGS sequence"/>
</dbReference>
<proteinExistence type="predicted"/>
<dbReference type="GO" id="GO:0000796">
    <property type="term" value="C:condensin complex"/>
    <property type="evidence" value="ECO:0007669"/>
    <property type="project" value="TreeGrafter"/>
</dbReference>
<feature type="coiled-coil region" evidence="1">
    <location>
        <begin position="808"/>
        <end position="835"/>
    </location>
</feature>
<keyword evidence="1" id="KW-0175">Coiled coil</keyword>
<dbReference type="GO" id="GO:0000785">
    <property type="term" value="C:chromatin"/>
    <property type="evidence" value="ECO:0007669"/>
    <property type="project" value="TreeGrafter"/>
</dbReference>
<evidence type="ECO:0000256" key="1">
    <source>
        <dbReference type="SAM" id="Coils"/>
    </source>
</evidence>
<feature type="region of interest" description="Disordered" evidence="2">
    <location>
        <begin position="1"/>
        <end position="22"/>
    </location>
</feature>
<dbReference type="Gene3D" id="1.10.287.1490">
    <property type="match status" value="1"/>
</dbReference>
<evidence type="ECO:0000259" key="3">
    <source>
        <dbReference type="PROSITE" id="PS50913"/>
    </source>
</evidence>
<feature type="region of interest" description="Disordered" evidence="2">
    <location>
        <begin position="1708"/>
        <end position="1828"/>
    </location>
</feature>
<accession>A0A177WM90</accession>
<feature type="compositionally biased region" description="Polar residues" evidence="2">
    <location>
        <begin position="363"/>
        <end position="396"/>
    </location>
</feature>
<dbReference type="PROSITE" id="PS50913">
    <property type="entry name" value="GRIP"/>
    <property type="match status" value="1"/>
</dbReference>
<dbReference type="PANTHER" id="PTHR43941">
    <property type="entry name" value="STRUCTURAL MAINTENANCE OF CHROMOSOMES PROTEIN 2"/>
    <property type="match status" value="1"/>
</dbReference>
<dbReference type="PANTHER" id="PTHR43941:SF1">
    <property type="entry name" value="STRUCTURAL MAINTENANCE OF CHROMOSOMES PROTEIN 2"/>
    <property type="match status" value="1"/>
</dbReference>
<feature type="coiled-coil region" evidence="1">
    <location>
        <begin position="741"/>
        <end position="768"/>
    </location>
</feature>
<organism evidence="4 5">
    <name type="scientific">Batrachochytrium dendrobatidis (strain JEL423)</name>
    <dbReference type="NCBI Taxonomy" id="403673"/>
    <lineage>
        <taxon>Eukaryota</taxon>
        <taxon>Fungi</taxon>
        <taxon>Fungi incertae sedis</taxon>
        <taxon>Chytridiomycota</taxon>
        <taxon>Chytridiomycota incertae sedis</taxon>
        <taxon>Chytridiomycetes</taxon>
        <taxon>Rhizophydiales</taxon>
        <taxon>Rhizophydiales incertae sedis</taxon>
        <taxon>Batrachochytrium</taxon>
    </lineage>
</organism>
<dbReference type="VEuPathDB" id="FungiDB:BDEG_24227"/>
<protein>
    <recommendedName>
        <fullName evidence="3">GRIP domain-containing protein</fullName>
    </recommendedName>
</protein>
<feature type="coiled-coil region" evidence="1">
    <location>
        <begin position="1105"/>
        <end position="1174"/>
    </location>
</feature>
<dbReference type="GO" id="GO:0007076">
    <property type="term" value="P:mitotic chromosome condensation"/>
    <property type="evidence" value="ECO:0007669"/>
    <property type="project" value="TreeGrafter"/>
</dbReference>